<protein>
    <submittedName>
        <fullName evidence="8">Cytochrome P450</fullName>
    </submittedName>
</protein>
<dbReference type="PROSITE" id="PS00086">
    <property type="entry name" value="CYTOCHROME_P450"/>
    <property type="match status" value="1"/>
</dbReference>
<keyword evidence="7" id="KW-0503">Monooxygenase</keyword>
<sequence>MIKGVWAIPINLPFTRYNNSLRESAWVQDMVKELVHEKRVQIEQQGASPHQDLITFLLSIWNEDGKEVLSENEIVHNVILTVVAGYDASFIAITFLIRILANEPTVYAGVLQGESLTWEDLAKMKYIWRLAMETLRMFPPIFGSFRKALTDTEYNGYVIPKGLQILWFAPMTHMDNSIFPEPSKFNPSRFENQASIPPYSFFITFGGGSRMCPGYRLQGLKSSSQSIICLLNTNGSYVVTLTSLGIQCQNLLKDYRSKFGQGNSHRFLLPSEK</sequence>
<dbReference type="AlphaFoldDB" id="A0AAD7LMH3"/>
<dbReference type="GO" id="GO:0016020">
    <property type="term" value="C:membrane"/>
    <property type="evidence" value="ECO:0007669"/>
    <property type="project" value="UniProtKB-SubCell"/>
</dbReference>
<comment type="caution">
    <text evidence="8">The sequence shown here is derived from an EMBL/GenBank/DDBJ whole genome shotgun (WGS) entry which is preliminary data.</text>
</comment>
<dbReference type="InterPro" id="IPR002397">
    <property type="entry name" value="Cyt_P450_B"/>
</dbReference>
<dbReference type="GO" id="GO:0016125">
    <property type="term" value="P:sterol metabolic process"/>
    <property type="evidence" value="ECO:0007669"/>
    <property type="project" value="TreeGrafter"/>
</dbReference>
<dbReference type="KEGG" id="qsa:O6P43_021143"/>
<dbReference type="InterPro" id="IPR036396">
    <property type="entry name" value="Cyt_P450_sf"/>
</dbReference>
<dbReference type="EMBL" id="JARAOO010000008">
    <property type="protein sequence ID" value="KAJ7960743.1"/>
    <property type="molecule type" value="Genomic_DNA"/>
</dbReference>
<dbReference type="PRINTS" id="PR00359">
    <property type="entry name" value="BP450"/>
</dbReference>
<keyword evidence="5" id="KW-1133">Transmembrane helix</keyword>
<dbReference type="InterPro" id="IPR001128">
    <property type="entry name" value="Cyt_P450"/>
</dbReference>
<comment type="subcellular location">
    <subcellularLocation>
        <location evidence="1">Membrane</location>
        <topology evidence="1">Single-pass membrane protein</topology>
    </subcellularLocation>
</comment>
<dbReference type="GO" id="GO:0020037">
    <property type="term" value="F:heme binding"/>
    <property type="evidence" value="ECO:0007669"/>
    <property type="project" value="InterPro"/>
</dbReference>
<dbReference type="GO" id="GO:0004497">
    <property type="term" value="F:monooxygenase activity"/>
    <property type="evidence" value="ECO:0007669"/>
    <property type="project" value="UniProtKB-KW"/>
</dbReference>
<dbReference type="PANTHER" id="PTHR24286:SF190">
    <property type="entry name" value="CYTOCHROME P450"/>
    <property type="match status" value="1"/>
</dbReference>
<dbReference type="GO" id="GO:0016705">
    <property type="term" value="F:oxidoreductase activity, acting on paired donors, with incorporation or reduction of molecular oxygen"/>
    <property type="evidence" value="ECO:0007669"/>
    <property type="project" value="InterPro"/>
</dbReference>
<evidence type="ECO:0000256" key="7">
    <source>
        <dbReference type="RuleBase" id="RU000461"/>
    </source>
</evidence>
<keyword evidence="4 7" id="KW-0479">Metal-binding</keyword>
<keyword evidence="7" id="KW-0349">Heme</keyword>
<dbReference type="SUPFAM" id="SSF48264">
    <property type="entry name" value="Cytochrome P450"/>
    <property type="match status" value="1"/>
</dbReference>
<evidence type="ECO:0000256" key="6">
    <source>
        <dbReference type="ARBA" id="ARBA00023004"/>
    </source>
</evidence>
<gene>
    <name evidence="8" type="ORF">O6P43_021143</name>
</gene>
<dbReference type="PANTHER" id="PTHR24286">
    <property type="entry name" value="CYTOCHROME P450 26"/>
    <property type="match status" value="1"/>
</dbReference>
<evidence type="ECO:0000256" key="5">
    <source>
        <dbReference type="ARBA" id="ARBA00022989"/>
    </source>
</evidence>
<evidence type="ECO:0000256" key="1">
    <source>
        <dbReference type="ARBA" id="ARBA00004167"/>
    </source>
</evidence>
<evidence type="ECO:0000313" key="9">
    <source>
        <dbReference type="Proteomes" id="UP001163823"/>
    </source>
</evidence>
<dbReference type="GO" id="GO:0005506">
    <property type="term" value="F:iron ion binding"/>
    <property type="evidence" value="ECO:0007669"/>
    <property type="project" value="InterPro"/>
</dbReference>
<dbReference type="Gene3D" id="1.10.630.10">
    <property type="entry name" value="Cytochrome P450"/>
    <property type="match status" value="1"/>
</dbReference>
<comment type="similarity">
    <text evidence="2 7">Belongs to the cytochrome P450 family.</text>
</comment>
<proteinExistence type="inferred from homology"/>
<keyword evidence="9" id="KW-1185">Reference proteome</keyword>
<evidence type="ECO:0000256" key="2">
    <source>
        <dbReference type="ARBA" id="ARBA00010617"/>
    </source>
</evidence>
<keyword evidence="7" id="KW-0560">Oxidoreductase</keyword>
<evidence type="ECO:0000256" key="3">
    <source>
        <dbReference type="ARBA" id="ARBA00022692"/>
    </source>
</evidence>
<dbReference type="Proteomes" id="UP001163823">
    <property type="component" value="Chromosome 8"/>
</dbReference>
<dbReference type="Pfam" id="PF00067">
    <property type="entry name" value="p450"/>
    <property type="match status" value="1"/>
</dbReference>
<reference evidence="8" key="1">
    <citation type="journal article" date="2023" name="Science">
        <title>Elucidation of the pathway for biosynthesis of saponin adjuvants from the soapbark tree.</title>
        <authorList>
            <person name="Reed J."/>
            <person name="Orme A."/>
            <person name="El-Demerdash A."/>
            <person name="Owen C."/>
            <person name="Martin L.B.B."/>
            <person name="Misra R.C."/>
            <person name="Kikuchi S."/>
            <person name="Rejzek M."/>
            <person name="Martin A.C."/>
            <person name="Harkess A."/>
            <person name="Leebens-Mack J."/>
            <person name="Louveau T."/>
            <person name="Stephenson M.J."/>
            <person name="Osbourn A."/>
        </authorList>
    </citation>
    <scope>NUCLEOTIDE SEQUENCE</scope>
    <source>
        <strain evidence="8">S10</strain>
    </source>
</reference>
<evidence type="ECO:0000313" key="8">
    <source>
        <dbReference type="EMBL" id="KAJ7960743.1"/>
    </source>
</evidence>
<organism evidence="8 9">
    <name type="scientific">Quillaja saponaria</name>
    <name type="common">Soap bark tree</name>
    <dbReference type="NCBI Taxonomy" id="32244"/>
    <lineage>
        <taxon>Eukaryota</taxon>
        <taxon>Viridiplantae</taxon>
        <taxon>Streptophyta</taxon>
        <taxon>Embryophyta</taxon>
        <taxon>Tracheophyta</taxon>
        <taxon>Spermatophyta</taxon>
        <taxon>Magnoliopsida</taxon>
        <taxon>eudicotyledons</taxon>
        <taxon>Gunneridae</taxon>
        <taxon>Pentapetalae</taxon>
        <taxon>rosids</taxon>
        <taxon>fabids</taxon>
        <taxon>Fabales</taxon>
        <taxon>Quillajaceae</taxon>
        <taxon>Quillaja</taxon>
    </lineage>
</organism>
<dbReference type="InterPro" id="IPR017972">
    <property type="entry name" value="Cyt_P450_CS"/>
</dbReference>
<keyword evidence="5" id="KW-0472">Membrane</keyword>
<keyword evidence="3" id="KW-0812">Transmembrane</keyword>
<evidence type="ECO:0000256" key="4">
    <source>
        <dbReference type="ARBA" id="ARBA00022723"/>
    </source>
</evidence>
<keyword evidence="6 7" id="KW-0408">Iron</keyword>
<accession>A0AAD7LMH3</accession>
<name>A0AAD7LMH3_QUISA</name>